<dbReference type="PANTHER" id="PTHR46700">
    <property type="entry name" value="ARM REPEAT SUPERFAMILY PROTEIN"/>
    <property type="match status" value="1"/>
</dbReference>
<dbReference type="Gramene" id="ERN16341">
    <property type="protein sequence ID" value="ERN16341"/>
    <property type="gene ID" value="AMTR_s00182p00046570"/>
</dbReference>
<gene>
    <name evidence="2" type="ORF">AMTR_s00182p00046570</name>
</gene>
<evidence type="ECO:0000313" key="3">
    <source>
        <dbReference type="Proteomes" id="UP000017836"/>
    </source>
</evidence>
<dbReference type="EMBL" id="KI392466">
    <property type="protein sequence ID" value="ERN16341.1"/>
    <property type="molecule type" value="Genomic_DNA"/>
</dbReference>
<dbReference type="InterPro" id="IPR016024">
    <property type="entry name" value="ARM-type_fold"/>
</dbReference>
<keyword evidence="3" id="KW-1185">Reference proteome</keyword>
<dbReference type="Proteomes" id="UP000017836">
    <property type="component" value="Unassembled WGS sequence"/>
</dbReference>
<sequence>MMNQELKEAVTNIHFRNEELKLRATEIIQKAAGEKGLKMRNCLVGLGVIPQLLTMLDTSCPPPFHLSSLQTLLQVSHGNSCGKAVIVEAGGLEKLSKLYLHSIDQTVHENISTLLFSISALNSCKSEIGSSSIFPLLISMLNSPFESVREASISSLLNLSTCFENLNIFLRHGAVKALFEFMQNPNGRGESKTTLSKFKDRGGRNSAESTARGERNTTVYKPFCSRERKTSECKSLYILSNIMVTVEGRKTLEKMVASEPWILGGFLRAEEEPKCQQKAAYILMVLVYYSRGLREVLRATKGLVPAVVEMGLLGTCSVLRERCLRIVKSLGRDKSWAL</sequence>
<evidence type="ECO:0000256" key="1">
    <source>
        <dbReference type="SAM" id="MobiDB-lite"/>
    </source>
</evidence>
<dbReference type="AlphaFoldDB" id="U5CSV8"/>
<dbReference type="eggNOG" id="KOG0167">
    <property type="taxonomic scope" value="Eukaryota"/>
</dbReference>
<dbReference type="PANTHER" id="PTHR46700:SF1">
    <property type="entry name" value="ARM REPEAT SUPERFAMILY PROTEIN"/>
    <property type="match status" value="1"/>
</dbReference>
<dbReference type="Pfam" id="PF00514">
    <property type="entry name" value="Arm"/>
    <property type="match status" value="1"/>
</dbReference>
<dbReference type="KEGG" id="atr:18444648"/>
<dbReference type="SUPFAM" id="SSF48371">
    <property type="entry name" value="ARM repeat"/>
    <property type="match status" value="1"/>
</dbReference>
<dbReference type="InterPro" id="IPR000225">
    <property type="entry name" value="Armadillo"/>
</dbReference>
<protein>
    <recommendedName>
        <fullName evidence="4">Armadillo repeat-containing domain-containing protein</fullName>
    </recommendedName>
</protein>
<dbReference type="HOGENOM" id="CLU_822192_0_0_1"/>
<dbReference type="OrthoDB" id="777117at2759"/>
<accession>U5CSV8</accession>
<organism evidence="2 3">
    <name type="scientific">Amborella trichopoda</name>
    <dbReference type="NCBI Taxonomy" id="13333"/>
    <lineage>
        <taxon>Eukaryota</taxon>
        <taxon>Viridiplantae</taxon>
        <taxon>Streptophyta</taxon>
        <taxon>Embryophyta</taxon>
        <taxon>Tracheophyta</taxon>
        <taxon>Spermatophyta</taxon>
        <taxon>Magnoliopsida</taxon>
        <taxon>Amborellales</taxon>
        <taxon>Amborellaceae</taxon>
        <taxon>Amborella</taxon>
    </lineage>
</organism>
<evidence type="ECO:0008006" key="4">
    <source>
        <dbReference type="Google" id="ProtNLM"/>
    </source>
</evidence>
<proteinExistence type="predicted"/>
<evidence type="ECO:0000313" key="2">
    <source>
        <dbReference type="EMBL" id="ERN16341.1"/>
    </source>
</evidence>
<feature type="region of interest" description="Disordered" evidence="1">
    <location>
        <begin position="188"/>
        <end position="214"/>
    </location>
</feature>
<name>U5CSV8_AMBTC</name>
<dbReference type="Gene3D" id="1.25.10.10">
    <property type="entry name" value="Leucine-rich Repeat Variant"/>
    <property type="match status" value="1"/>
</dbReference>
<reference evidence="3" key="1">
    <citation type="journal article" date="2013" name="Science">
        <title>The Amborella genome and the evolution of flowering plants.</title>
        <authorList>
            <consortium name="Amborella Genome Project"/>
        </authorList>
    </citation>
    <scope>NUCLEOTIDE SEQUENCE [LARGE SCALE GENOMIC DNA]</scope>
</reference>
<dbReference type="InterPro" id="IPR011989">
    <property type="entry name" value="ARM-like"/>
</dbReference>